<sequence>MLINQLSIRNGLRSFLISTTSRNKSVRFYPSCNQNLKNSSIDLENKSMGEIREELTRRGLTTESRKRSVLIKRILEDEDRRRGGSVTTAVGTDRSYNPSKRSRTTATVSDPETLISSPTPVVARVLSESDSDVTSSPSPTQQSHSSVLASPVLNLRGGGHQPSNWPASIVLPITPDESPMGTAIPFIPDNYNSHLQSHCDAELSVNTPTKELSTASHPSTLPGGGPSLVVASSDSTRSITINARGLDKRDGGGDSLSSGRIDPSDGTGKGLGRKICRSVGEILENDQNQRFEFEDRELRDDERRGIYKLLGLIAGSWVFSGLFQ</sequence>
<comment type="caution">
    <text evidence="2">The sequence shown here is derived from an EMBL/GenBank/DDBJ whole genome shotgun (WGS) entry which is preliminary data.</text>
</comment>
<feature type="compositionally biased region" description="Polar residues" evidence="1">
    <location>
        <begin position="207"/>
        <end position="219"/>
    </location>
</feature>
<evidence type="ECO:0000313" key="3">
    <source>
        <dbReference type="Proteomes" id="UP001153365"/>
    </source>
</evidence>
<feature type="compositionally biased region" description="Low complexity" evidence="1">
    <location>
        <begin position="132"/>
        <end position="146"/>
    </location>
</feature>
<feature type="compositionally biased region" description="Polar residues" evidence="1">
    <location>
        <begin position="230"/>
        <end position="241"/>
    </location>
</feature>
<evidence type="ECO:0008006" key="4">
    <source>
        <dbReference type="Google" id="ProtNLM"/>
    </source>
</evidence>
<feature type="region of interest" description="Disordered" evidence="1">
    <location>
        <begin position="207"/>
        <end position="272"/>
    </location>
</feature>
<dbReference type="AlphaFoldDB" id="A0AAV0B9L8"/>
<feature type="compositionally biased region" description="Polar residues" evidence="1">
    <location>
        <begin position="85"/>
        <end position="119"/>
    </location>
</feature>
<proteinExistence type="predicted"/>
<name>A0AAV0B9L8_PHAPC</name>
<reference evidence="2" key="1">
    <citation type="submission" date="2022-06" db="EMBL/GenBank/DDBJ databases">
        <authorList>
            <consortium name="SYNGENTA / RWTH Aachen University"/>
        </authorList>
    </citation>
    <scope>NUCLEOTIDE SEQUENCE</scope>
</reference>
<dbReference type="EMBL" id="CALTRL010004978">
    <property type="protein sequence ID" value="CAH7683877.1"/>
    <property type="molecule type" value="Genomic_DNA"/>
</dbReference>
<keyword evidence="3" id="KW-1185">Reference proteome</keyword>
<dbReference type="Proteomes" id="UP001153365">
    <property type="component" value="Unassembled WGS sequence"/>
</dbReference>
<evidence type="ECO:0000313" key="2">
    <source>
        <dbReference type="EMBL" id="CAH7683877.1"/>
    </source>
</evidence>
<organism evidence="2 3">
    <name type="scientific">Phakopsora pachyrhizi</name>
    <name type="common">Asian soybean rust disease fungus</name>
    <dbReference type="NCBI Taxonomy" id="170000"/>
    <lineage>
        <taxon>Eukaryota</taxon>
        <taxon>Fungi</taxon>
        <taxon>Dikarya</taxon>
        <taxon>Basidiomycota</taxon>
        <taxon>Pucciniomycotina</taxon>
        <taxon>Pucciniomycetes</taxon>
        <taxon>Pucciniales</taxon>
        <taxon>Phakopsoraceae</taxon>
        <taxon>Phakopsora</taxon>
    </lineage>
</organism>
<accession>A0AAV0B9L8</accession>
<evidence type="ECO:0000256" key="1">
    <source>
        <dbReference type="SAM" id="MobiDB-lite"/>
    </source>
</evidence>
<protein>
    <recommendedName>
        <fullName evidence="4">SAP domain-containing protein</fullName>
    </recommendedName>
</protein>
<feature type="region of interest" description="Disordered" evidence="1">
    <location>
        <begin position="80"/>
        <end position="146"/>
    </location>
</feature>
<gene>
    <name evidence="2" type="ORF">PPACK8108_LOCUS17665</name>
</gene>